<dbReference type="OrthoDB" id="3265815at2759"/>
<organism evidence="1 2">
    <name type="scientific">Collybiopsis confluens</name>
    <dbReference type="NCBI Taxonomy" id="2823264"/>
    <lineage>
        <taxon>Eukaryota</taxon>
        <taxon>Fungi</taxon>
        <taxon>Dikarya</taxon>
        <taxon>Basidiomycota</taxon>
        <taxon>Agaricomycotina</taxon>
        <taxon>Agaricomycetes</taxon>
        <taxon>Agaricomycetidae</taxon>
        <taxon>Agaricales</taxon>
        <taxon>Marasmiineae</taxon>
        <taxon>Omphalotaceae</taxon>
        <taxon>Collybiopsis</taxon>
    </lineage>
</organism>
<name>A0A8H5MC24_9AGAR</name>
<dbReference type="AlphaFoldDB" id="A0A8H5MC24"/>
<accession>A0A8H5MC24</accession>
<sequence>MVSVNRAAHRSAMESTINFDSILQFPDPQSDDDMYFMSSFGTPVTQVPTPPTEFSEDFSDTPDEDVVAKHFWISTTFSARANWHTLPPDLVFATSDMVLFYVHAHIILSSSDNHFHSLIPLPSIEQSSDSVIHVPENSQTFNIIIHLIYNLPSSQFSPSFETLSLAVLRLSFYGISPKAYVTVRTPLHALILTFAPIFPMEVYTLAAKHDLLDLAIPTSPHLLAFDLSTLTEQMAVEMGPVYLRKLFFLHIRRCDALKKFLLRLPRAHPPTEECNFENQRGLGRVWALASAHLAWLVRPGFLESCLNPLTDTLACDECKDGLRICIKNLLVGWSQVKNTI</sequence>
<protein>
    <recommendedName>
        <fullName evidence="3">BTB domain-containing protein</fullName>
    </recommendedName>
</protein>
<proteinExistence type="predicted"/>
<evidence type="ECO:0000313" key="2">
    <source>
        <dbReference type="Proteomes" id="UP000518752"/>
    </source>
</evidence>
<reference evidence="1 2" key="1">
    <citation type="journal article" date="2020" name="ISME J.">
        <title>Uncovering the hidden diversity of litter-decomposition mechanisms in mushroom-forming fungi.</title>
        <authorList>
            <person name="Floudas D."/>
            <person name="Bentzer J."/>
            <person name="Ahren D."/>
            <person name="Johansson T."/>
            <person name="Persson P."/>
            <person name="Tunlid A."/>
        </authorList>
    </citation>
    <scope>NUCLEOTIDE SEQUENCE [LARGE SCALE GENOMIC DNA]</scope>
    <source>
        <strain evidence="1 2">CBS 406.79</strain>
    </source>
</reference>
<dbReference type="Proteomes" id="UP000518752">
    <property type="component" value="Unassembled WGS sequence"/>
</dbReference>
<gene>
    <name evidence="1" type="ORF">D9757_005087</name>
</gene>
<evidence type="ECO:0000313" key="1">
    <source>
        <dbReference type="EMBL" id="KAF5388985.1"/>
    </source>
</evidence>
<dbReference type="EMBL" id="JAACJN010000025">
    <property type="protein sequence ID" value="KAF5388985.1"/>
    <property type="molecule type" value="Genomic_DNA"/>
</dbReference>
<comment type="caution">
    <text evidence="1">The sequence shown here is derived from an EMBL/GenBank/DDBJ whole genome shotgun (WGS) entry which is preliminary data.</text>
</comment>
<evidence type="ECO:0008006" key="3">
    <source>
        <dbReference type="Google" id="ProtNLM"/>
    </source>
</evidence>
<keyword evidence="2" id="KW-1185">Reference proteome</keyword>